<dbReference type="PANTHER" id="PTHR46910">
    <property type="entry name" value="TRANSCRIPTION FACTOR PDR1"/>
    <property type="match status" value="1"/>
</dbReference>
<name>A0AAV9PZW7_9PEZI</name>
<evidence type="ECO:0000259" key="2">
    <source>
        <dbReference type="Pfam" id="PF04082"/>
    </source>
</evidence>
<dbReference type="InterPro" id="IPR050987">
    <property type="entry name" value="AtrR-like"/>
</dbReference>
<dbReference type="GO" id="GO:0006351">
    <property type="term" value="P:DNA-templated transcription"/>
    <property type="evidence" value="ECO:0007669"/>
    <property type="project" value="InterPro"/>
</dbReference>
<dbReference type="CDD" id="cd12148">
    <property type="entry name" value="fungal_TF_MHR"/>
    <property type="match status" value="1"/>
</dbReference>
<accession>A0AAV9PZW7</accession>
<evidence type="ECO:0000313" key="4">
    <source>
        <dbReference type="Proteomes" id="UP001345827"/>
    </source>
</evidence>
<dbReference type="AlphaFoldDB" id="A0AAV9PZW7"/>
<dbReference type="GO" id="GO:0003700">
    <property type="term" value="F:DNA-binding transcription factor activity"/>
    <property type="evidence" value="ECO:0007669"/>
    <property type="project" value="InterPro"/>
</dbReference>
<keyword evidence="1" id="KW-0539">Nucleus</keyword>
<protein>
    <recommendedName>
        <fullName evidence="2">Xylanolytic transcriptional activator regulatory domain-containing protein</fullName>
    </recommendedName>
</protein>
<dbReference type="GO" id="GO:0003677">
    <property type="term" value="F:DNA binding"/>
    <property type="evidence" value="ECO:0007669"/>
    <property type="project" value="InterPro"/>
</dbReference>
<evidence type="ECO:0000313" key="3">
    <source>
        <dbReference type="EMBL" id="KAK5532912.1"/>
    </source>
</evidence>
<gene>
    <name evidence="3" type="ORF">LTR25_007616</name>
</gene>
<dbReference type="GO" id="GO:0008270">
    <property type="term" value="F:zinc ion binding"/>
    <property type="evidence" value="ECO:0007669"/>
    <property type="project" value="InterPro"/>
</dbReference>
<evidence type="ECO:0000256" key="1">
    <source>
        <dbReference type="ARBA" id="ARBA00023242"/>
    </source>
</evidence>
<proteinExistence type="predicted"/>
<dbReference type="EMBL" id="JAXLQG010000014">
    <property type="protein sequence ID" value="KAK5532912.1"/>
    <property type="molecule type" value="Genomic_DNA"/>
</dbReference>
<organism evidence="3 4">
    <name type="scientific">Vermiconidia calcicola</name>
    <dbReference type="NCBI Taxonomy" id="1690605"/>
    <lineage>
        <taxon>Eukaryota</taxon>
        <taxon>Fungi</taxon>
        <taxon>Dikarya</taxon>
        <taxon>Ascomycota</taxon>
        <taxon>Pezizomycotina</taxon>
        <taxon>Dothideomycetes</taxon>
        <taxon>Dothideomycetidae</taxon>
        <taxon>Mycosphaerellales</taxon>
        <taxon>Extremaceae</taxon>
        <taxon>Vermiconidia</taxon>
    </lineage>
</organism>
<dbReference type="PANTHER" id="PTHR46910:SF18">
    <property type="entry name" value="ZN(II)2CYS6 TRANSCRIPTION FACTOR (EUROFUNG)"/>
    <property type="match status" value="1"/>
</dbReference>
<feature type="domain" description="Xylanolytic transcriptional activator regulatory" evidence="2">
    <location>
        <begin position="5"/>
        <end position="239"/>
    </location>
</feature>
<keyword evidence="4" id="KW-1185">Reference proteome</keyword>
<sequence>MDLVELYFEIVYPIFPLFHQPTFVRSVARGEYSTRRTLFASTMAVCALVAARARDAAVYNPRWDIESLQEVDSEVFYAEAALQSADEDLTPDHNLMRAHAILAICAIQYGKARDMHKHLGRYHTLVAMDGLHDEANWPRNIGIVETEERRRIFWSIYTLDIYTSVVWGGVIRCREQQSNVSYPTEIDDELFSDSGFSSRASMSPAVIGPSPSRNGVQVQSSSWLCGWNFITDLYRVLEHVITHFRDRRSRLHKRSFLHDIFKDQPGVSQSSVRDSVMQMYINLPQCFKETHPITYDIKQDRFGFQAANITATIQLLRMVLFAAGGASIEERCQIANEVIGAFNAVPVAYLKAISSPLTHHLGGIGQILGSVFEEPLSDADYNRVRSVMLAMAQLLSNLEGIQSSASASERLRVQVARIDEYMASQRNAVTRAQQNIHPSLQTLHADSDPMHFAGLAAAGSDGSVAMSPFQVPHDLWGDFNWIFDFTQPLG</sequence>
<reference evidence="3 4" key="1">
    <citation type="submission" date="2023-06" db="EMBL/GenBank/DDBJ databases">
        <title>Black Yeasts Isolated from many extreme environments.</title>
        <authorList>
            <person name="Coleine C."/>
            <person name="Stajich J.E."/>
            <person name="Selbmann L."/>
        </authorList>
    </citation>
    <scope>NUCLEOTIDE SEQUENCE [LARGE SCALE GENOMIC DNA]</scope>
    <source>
        <strain evidence="3 4">CCFEE 5887</strain>
    </source>
</reference>
<dbReference type="Proteomes" id="UP001345827">
    <property type="component" value="Unassembled WGS sequence"/>
</dbReference>
<dbReference type="Pfam" id="PF04082">
    <property type="entry name" value="Fungal_trans"/>
    <property type="match status" value="1"/>
</dbReference>
<comment type="caution">
    <text evidence="3">The sequence shown here is derived from an EMBL/GenBank/DDBJ whole genome shotgun (WGS) entry which is preliminary data.</text>
</comment>
<dbReference type="InterPro" id="IPR007219">
    <property type="entry name" value="XnlR_reg_dom"/>
</dbReference>